<feature type="transmembrane region" description="Helical" evidence="1">
    <location>
        <begin position="40"/>
        <end position="62"/>
    </location>
</feature>
<evidence type="ECO:0000256" key="1">
    <source>
        <dbReference type="SAM" id="Phobius"/>
    </source>
</evidence>
<gene>
    <name evidence="2" type="ORF">SKP52_07855</name>
</gene>
<feature type="transmembrane region" description="Helical" evidence="1">
    <location>
        <begin position="74"/>
        <end position="96"/>
    </location>
</feature>
<organism evidence="2 3">
    <name type="scientific">Sphingopyxis fribergensis</name>
    <dbReference type="NCBI Taxonomy" id="1515612"/>
    <lineage>
        <taxon>Bacteria</taxon>
        <taxon>Pseudomonadati</taxon>
        <taxon>Pseudomonadota</taxon>
        <taxon>Alphaproteobacteria</taxon>
        <taxon>Sphingomonadales</taxon>
        <taxon>Sphingomonadaceae</taxon>
        <taxon>Sphingopyxis</taxon>
    </lineage>
</organism>
<dbReference type="HOGENOM" id="CLU_1209171_0_0_5"/>
<accession>A0A0A7PEP2</accession>
<dbReference type="RefSeq" id="WP_039573584.1">
    <property type="nucleotide sequence ID" value="NZ_CP009122.1"/>
</dbReference>
<keyword evidence="1" id="KW-0472">Membrane</keyword>
<protein>
    <submittedName>
        <fullName evidence="2">Uncharacterized protein</fullName>
    </submittedName>
</protein>
<evidence type="ECO:0000313" key="2">
    <source>
        <dbReference type="EMBL" id="AJA08490.1"/>
    </source>
</evidence>
<keyword evidence="3" id="KW-1185">Reference proteome</keyword>
<sequence>MFFGGHSGAIYFMAGKGHKNSPPEEQATATSPARFGLKRLTIAGLLVAAGLFLANETAAWVLNNALDWLRQNWALIPWMQIVGLVALASGVLVVVWPRKKTPPPPPPPTRSARIRAAFNQGKAIADAVSKDRRLKSFMLDYARDLTVLAANADSVFLTLEKEGFPVLRCPDVLNAENYLVGVQGYFSTLYPLIRDGHFDEAEGLASDVAAGLVEQMRSFNPRNWLYSPH</sequence>
<name>A0A0A7PEP2_9SPHN</name>
<dbReference type="Proteomes" id="UP000030907">
    <property type="component" value="Chromosome"/>
</dbReference>
<dbReference type="EMBL" id="CP009122">
    <property type="protein sequence ID" value="AJA08490.1"/>
    <property type="molecule type" value="Genomic_DNA"/>
</dbReference>
<dbReference type="AlphaFoldDB" id="A0A0A7PEP2"/>
<keyword evidence="1" id="KW-0812">Transmembrane</keyword>
<dbReference type="KEGG" id="sphk:SKP52_07855"/>
<reference evidence="2 3" key="1">
    <citation type="journal article" date="2015" name="Int. J. Syst. Evol. Microbiol.">
        <title>Description of Sphingopyxis fribergensis sp. nov. - a soil bacterium with the ability to degrade styrene and phenylacetic acid.</title>
        <authorList>
            <person name="Oelschlagel M."/>
            <person name="Ruckert C."/>
            <person name="Kalinowski J."/>
            <person name="Schmidt G."/>
            <person name="Schlomann M."/>
            <person name="Tischler D."/>
        </authorList>
    </citation>
    <scope>NUCLEOTIDE SEQUENCE [LARGE SCALE GENOMIC DNA]</scope>
    <source>
        <strain evidence="2 3">Kp5.2</strain>
    </source>
</reference>
<keyword evidence="1" id="KW-1133">Transmembrane helix</keyword>
<evidence type="ECO:0000313" key="3">
    <source>
        <dbReference type="Proteomes" id="UP000030907"/>
    </source>
</evidence>
<proteinExistence type="predicted"/>